<dbReference type="InterPro" id="IPR000192">
    <property type="entry name" value="Aminotrans_V_dom"/>
</dbReference>
<proteinExistence type="predicted"/>
<name>A0A165HEI3_XYLHT</name>
<evidence type="ECO:0000256" key="2">
    <source>
        <dbReference type="SAM" id="MobiDB-lite"/>
    </source>
</evidence>
<dbReference type="OrthoDB" id="5978656at2759"/>
<protein>
    <submittedName>
        <fullName evidence="4">Putative cysteine desulfurylase</fullName>
    </submittedName>
</protein>
<dbReference type="Pfam" id="PF00266">
    <property type="entry name" value="Aminotran_5"/>
    <property type="match status" value="1"/>
</dbReference>
<feature type="domain" description="Aminotransferase class V" evidence="3">
    <location>
        <begin position="64"/>
        <end position="243"/>
    </location>
</feature>
<evidence type="ECO:0000256" key="1">
    <source>
        <dbReference type="ARBA" id="ARBA00022898"/>
    </source>
</evidence>
<dbReference type="SUPFAM" id="SSF53383">
    <property type="entry name" value="PLP-dependent transferases"/>
    <property type="match status" value="1"/>
</dbReference>
<organism evidence="4 5">
    <name type="scientific">Xylona heveae (strain CBS 132557 / TC161)</name>
    <dbReference type="NCBI Taxonomy" id="1328760"/>
    <lineage>
        <taxon>Eukaryota</taxon>
        <taxon>Fungi</taxon>
        <taxon>Dikarya</taxon>
        <taxon>Ascomycota</taxon>
        <taxon>Pezizomycotina</taxon>
        <taxon>Xylonomycetes</taxon>
        <taxon>Xylonales</taxon>
        <taxon>Xylonaceae</taxon>
        <taxon>Xylona</taxon>
    </lineage>
</organism>
<dbReference type="InParanoid" id="A0A165HEI3"/>
<sequence length="486" mass="53993">MVSAKAPVPFGREMRKQFLMDDNYVNLNHGSFGTFPAAIRNVARQYQDEQESRPDPFIRYAWPKRLDECRAAMAQYLNVPVETVVFVPNATTGVNTVLRSLVFQPGDKIAYFSTIYGACEKTVQYITETTPAEAVKIQYTYPVSDDELVAKLRDAIKQEKEAGNRIKVAIFDTIVSLPGVRMPFERLTDVCRENGVLSLIDGAHCVGQIPIDLGALQPDFFVSNCHKWLYVPRGCAVFYVPVANQPLIRSTLPTSHGFTALPRAGTTPVNNPLPPSSKSAYVTAFEFVGTIDSTNWLTVPAALEFRDSTCGGETAIMQYCIDLAREGGNLVARCLHRISDDVDIEKLGLVMENPEKTLRRCAFANVRLPLEVGGPSSGAKTQDAKDAKEEEEEEDLGVKNLTLKSTSGDGHRVRAENVPLVTNYIASRTVEDHDTFVAIIFYGGAWWARLSAQIYLDLDDFRFAAKVLDEICDRVKRGEYLDVQKA</sequence>
<dbReference type="Proteomes" id="UP000076632">
    <property type="component" value="Unassembled WGS sequence"/>
</dbReference>
<keyword evidence="5" id="KW-1185">Reference proteome</keyword>
<dbReference type="AlphaFoldDB" id="A0A165HEI3"/>
<dbReference type="STRING" id="1328760.A0A165HEI3"/>
<dbReference type="InterPro" id="IPR015424">
    <property type="entry name" value="PyrdxlP-dep_Trfase"/>
</dbReference>
<dbReference type="RefSeq" id="XP_018188945.1">
    <property type="nucleotide sequence ID" value="XM_018334238.1"/>
</dbReference>
<gene>
    <name evidence="4" type="ORF">L228DRAFT_260224</name>
</gene>
<dbReference type="PANTHER" id="PTHR43092:SF2">
    <property type="entry name" value="HERCYNYLCYSTEINE SULFOXIDE LYASE"/>
    <property type="match status" value="1"/>
</dbReference>
<dbReference type="OMA" id="MPISHEE"/>
<dbReference type="Gene3D" id="3.40.640.10">
    <property type="entry name" value="Type I PLP-dependent aspartate aminotransferase-like (Major domain)"/>
    <property type="match status" value="1"/>
</dbReference>
<evidence type="ECO:0000313" key="4">
    <source>
        <dbReference type="EMBL" id="KZF23390.1"/>
    </source>
</evidence>
<evidence type="ECO:0000313" key="5">
    <source>
        <dbReference type="Proteomes" id="UP000076632"/>
    </source>
</evidence>
<evidence type="ECO:0000259" key="3">
    <source>
        <dbReference type="Pfam" id="PF00266"/>
    </source>
</evidence>
<keyword evidence="1" id="KW-0663">Pyridoxal phosphate</keyword>
<reference evidence="4 5" key="1">
    <citation type="journal article" date="2016" name="Fungal Biol.">
        <title>The genome of Xylona heveae provides a window into fungal endophytism.</title>
        <authorList>
            <person name="Gazis R."/>
            <person name="Kuo A."/>
            <person name="Riley R."/>
            <person name="LaButti K."/>
            <person name="Lipzen A."/>
            <person name="Lin J."/>
            <person name="Amirebrahimi M."/>
            <person name="Hesse C.N."/>
            <person name="Spatafora J.W."/>
            <person name="Henrissat B."/>
            <person name="Hainaut M."/>
            <person name="Grigoriev I.V."/>
            <person name="Hibbett D.S."/>
        </authorList>
    </citation>
    <scope>NUCLEOTIDE SEQUENCE [LARGE SCALE GENOMIC DNA]</scope>
    <source>
        <strain evidence="4 5">TC161</strain>
    </source>
</reference>
<dbReference type="PANTHER" id="PTHR43092">
    <property type="entry name" value="L-CYSTEINE DESULFHYDRASE"/>
    <property type="match status" value="1"/>
</dbReference>
<accession>A0A165HEI3</accession>
<feature type="region of interest" description="Disordered" evidence="2">
    <location>
        <begin position="374"/>
        <end position="396"/>
    </location>
</feature>
<dbReference type="InterPro" id="IPR015421">
    <property type="entry name" value="PyrdxlP-dep_Trfase_major"/>
</dbReference>
<dbReference type="GeneID" id="28899375"/>
<dbReference type="EMBL" id="KV407457">
    <property type="protein sequence ID" value="KZF23390.1"/>
    <property type="molecule type" value="Genomic_DNA"/>
</dbReference>